<keyword evidence="4 5" id="KW-0472">Membrane</keyword>
<feature type="transmembrane region" description="Helical" evidence="5">
    <location>
        <begin position="160"/>
        <end position="181"/>
    </location>
</feature>
<proteinExistence type="predicted"/>
<keyword evidence="3 5" id="KW-1133">Transmembrane helix</keyword>
<dbReference type="Proteomes" id="UP000682733">
    <property type="component" value="Unassembled WGS sequence"/>
</dbReference>
<evidence type="ECO:0000313" key="10">
    <source>
        <dbReference type="EMBL" id="CAF3624592.1"/>
    </source>
</evidence>
<accession>A0A813QL22</accession>
<evidence type="ECO:0000313" key="9">
    <source>
        <dbReference type="EMBL" id="CAF3549925.1"/>
    </source>
</evidence>
<dbReference type="SUPFAM" id="SSF81321">
    <property type="entry name" value="Family A G protein-coupled receptor-like"/>
    <property type="match status" value="1"/>
</dbReference>
<feature type="transmembrane region" description="Helical" evidence="5">
    <location>
        <begin position="58"/>
        <end position="80"/>
    </location>
</feature>
<dbReference type="Proteomes" id="UP000677228">
    <property type="component" value="Unassembled WGS sequence"/>
</dbReference>
<name>A0A813QL22_9BILA</name>
<evidence type="ECO:0000259" key="6">
    <source>
        <dbReference type="PROSITE" id="PS50262"/>
    </source>
</evidence>
<dbReference type="InterPro" id="IPR052954">
    <property type="entry name" value="GPCR-Ligand_Int"/>
</dbReference>
<dbReference type="CDD" id="cd14978">
    <property type="entry name" value="7tmA_FMRFamide_R-like"/>
    <property type="match status" value="1"/>
</dbReference>
<protein>
    <recommendedName>
        <fullName evidence="6">G-protein coupled receptors family 1 profile domain-containing protein</fullName>
    </recommendedName>
</protein>
<dbReference type="GO" id="GO:0016020">
    <property type="term" value="C:membrane"/>
    <property type="evidence" value="ECO:0007669"/>
    <property type="project" value="UniProtKB-SubCell"/>
</dbReference>
<organism evidence="7 11">
    <name type="scientific">Didymodactylos carnosus</name>
    <dbReference type="NCBI Taxonomy" id="1234261"/>
    <lineage>
        <taxon>Eukaryota</taxon>
        <taxon>Metazoa</taxon>
        <taxon>Spiralia</taxon>
        <taxon>Gnathifera</taxon>
        <taxon>Rotifera</taxon>
        <taxon>Eurotatoria</taxon>
        <taxon>Bdelloidea</taxon>
        <taxon>Philodinida</taxon>
        <taxon>Philodinidae</taxon>
        <taxon>Didymodactylos</taxon>
    </lineage>
</organism>
<dbReference type="EMBL" id="CAJNOQ010000176">
    <property type="protein sequence ID" value="CAF0768126.1"/>
    <property type="molecule type" value="Genomic_DNA"/>
</dbReference>
<dbReference type="Proteomes" id="UP000663829">
    <property type="component" value="Unassembled WGS sequence"/>
</dbReference>
<feature type="transmembrane region" description="Helical" evidence="5">
    <location>
        <begin position="284"/>
        <end position="307"/>
    </location>
</feature>
<dbReference type="InterPro" id="IPR000276">
    <property type="entry name" value="GPCR_Rhodpsn"/>
</dbReference>
<dbReference type="EMBL" id="CAJOBA010001994">
    <property type="protein sequence ID" value="CAF3624592.1"/>
    <property type="molecule type" value="Genomic_DNA"/>
</dbReference>
<comment type="subcellular location">
    <subcellularLocation>
        <location evidence="1">Membrane</location>
    </subcellularLocation>
</comment>
<dbReference type="EMBL" id="CAJOBC010000176">
    <property type="protein sequence ID" value="CAF3549925.1"/>
    <property type="molecule type" value="Genomic_DNA"/>
</dbReference>
<feature type="transmembrane region" description="Helical" evidence="5">
    <location>
        <begin position="240"/>
        <end position="263"/>
    </location>
</feature>
<evidence type="ECO:0000256" key="2">
    <source>
        <dbReference type="ARBA" id="ARBA00022692"/>
    </source>
</evidence>
<keyword evidence="11" id="KW-1185">Reference proteome</keyword>
<evidence type="ECO:0000313" key="11">
    <source>
        <dbReference type="Proteomes" id="UP000663829"/>
    </source>
</evidence>
<dbReference type="InterPro" id="IPR019427">
    <property type="entry name" value="7TM_GPCR_serpentine_rcpt_Srw"/>
</dbReference>
<dbReference type="PANTHER" id="PTHR46641:SF2">
    <property type="entry name" value="FMRFAMIDE RECEPTOR"/>
    <property type="match status" value="1"/>
</dbReference>
<feature type="domain" description="G-protein coupled receptors family 1 profile" evidence="6">
    <location>
        <begin position="38"/>
        <end position="344"/>
    </location>
</feature>
<sequence length="554" mass="63709">MSINCSQETYKIDISTISIKYIAGGWLTLIFCLFGIITNIFTVVVLCHPRMRNSSTHVYLLALSACNIFLLAGLMINYSLKSIATYPQLLQYLNKPDGYNKRQILANAYEQFYAHVAPFTTPLLSMLLLCSTYLTVLVSVDRYLLLCWPVFAEKFRTCKIAIRCVLIIALIINLYCLPHWFEYKTAYRNSTYILGPTILKNETLSVTGSGGLEDDSDTYLVELGYTKLGLNPIYLSIYRFYLNIPVTFLIPFSLLLLCNCSMIHKLVLIKRKKRKLGQRMKADIRITVMLIVIVLVFLSCRSLNLAVNLMTKMQPCLNRNSLQRYNTWANLLVAFNGFCNFFLFAVFGQRFREMVLYIFFRQQYPFNIGGDHTSNRAGYTATPDPIRRQSRRYSANESDLLQTMSHRRPSATMATLNSDMKRQSTSQLNTLKPSREWKSKFLNTPTLFSFKRRKKLISLSSNKRTDLPFLNQHQINIENINDEDDDNNNDNINNNGTHLALPIVINNSHSLIPSPSCLKKLSTDITSNNNHNNIHLSPTTNHRTIMFNDHIEFM</sequence>
<dbReference type="PANTHER" id="PTHR46641">
    <property type="entry name" value="FMRFAMIDE RECEPTOR-RELATED"/>
    <property type="match status" value="1"/>
</dbReference>
<evidence type="ECO:0000313" key="8">
    <source>
        <dbReference type="EMBL" id="CAF0839705.1"/>
    </source>
</evidence>
<dbReference type="Gene3D" id="1.20.1070.10">
    <property type="entry name" value="Rhodopsin 7-helix transmembrane proteins"/>
    <property type="match status" value="1"/>
</dbReference>
<keyword evidence="2 5" id="KW-0812">Transmembrane</keyword>
<dbReference type="Pfam" id="PF10324">
    <property type="entry name" value="7TM_GPCR_Srw"/>
    <property type="match status" value="1"/>
</dbReference>
<dbReference type="OrthoDB" id="10011262at2759"/>
<dbReference type="AlphaFoldDB" id="A0A813QL22"/>
<comment type="caution">
    <text evidence="7">The sequence shown here is derived from an EMBL/GenBank/DDBJ whole genome shotgun (WGS) entry which is preliminary data.</text>
</comment>
<feature type="transmembrane region" description="Helical" evidence="5">
    <location>
        <begin position="327"/>
        <end position="347"/>
    </location>
</feature>
<dbReference type="PROSITE" id="PS50262">
    <property type="entry name" value="G_PROTEIN_RECEP_F1_2"/>
    <property type="match status" value="1"/>
</dbReference>
<feature type="transmembrane region" description="Helical" evidence="5">
    <location>
        <begin position="123"/>
        <end position="148"/>
    </location>
</feature>
<dbReference type="InterPro" id="IPR017452">
    <property type="entry name" value="GPCR_Rhodpsn_7TM"/>
</dbReference>
<gene>
    <name evidence="7" type="ORF">GPM918_LOCUS1771</name>
    <name evidence="8" type="ORF">OVA965_LOCUS6578</name>
    <name evidence="9" type="ORF">SRO942_LOCUS1771</name>
    <name evidence="10" type="ORF">TMI583_LOCUS6574</name>
</gene>
<evidence type="ECO:0000313" key="7">
    <source>
        <dbReference type="EMBL" id="CAF0768126.1"/>
    </source>
</evidence>
<feature type="transmembrane region" description="Helical" evidence="5">
    <location>
        <begin position="26"/>
        <end position="46"/>
    </location>
</feature>
<evidence type="ECO:0000256" key="3">
    <source>
        <dbReference type="ARBA" id="ARBA00022989"/>
    </source>
</evidence>
<evidence type="ECO:0000256" key="5">
    <source>
        <dbReference type="SAM" id="Phobius"/>
    </source>
</evidence>
<dbReference type="Proteomes" id="UP000681722">
    <property type="component" value="Unassembled WGS sequence"/>
</dbReference>
<evidence type="ECO:0000256" key="1">
    <source>
        <dbReference type="ARBA" id="ARBA00004370"/>
    </source>
</evidence>
<dbReference type="GO" id="GO:0008528">
    <property type="term" value="F:G protein-coupled peptide receptor activity"/>
    <property type="evidence" value="ECO:0007669"/>
    <property type="project" value="InterPro"/>
</dbReference>
<evidence type="ECO:0000256" key="4">
    <source>
        <dbReference type="ARBA" id="ARBA00023136"/>
    </source>
</evidence>
<dbReference type="EMBL" id="CAJNOK010001994">
    <property type="protein sequence ID" value="CAF0839705.1"/>
    <property type="molecule type" value="Genomic_DNA"/>
</dbReference>
<dbReference type="PRINTS" id="PR00237">
    <property type="entry name" value="GPCRRHODOPSN"/>
</dbReference>
<reference evidence="7" key="1">
    <citation type="submission" date="2021-02" db="EMBL/GenBank/DDBJ databases">
        <authorList>
            <person name="Nowell W R."/>
        </authorList>
    </citation>
    <scope>NUCLEOTIDE SEQUENCE</scope>
</reference>